<feature type="binding site" evidence="10">
    <location>
        <position position="412"/>
    </location>
    <ligand>
        <name>substrate</name>
    </ligand>
</feature>
<sequence>MYIISSLQPQSIISLILIPSQQSSSVRHSSTSITMTAYKLFLAAAFAATALAAPVEERQSCSNGAWAQCGGQNWNGTPCCTSGNKCVKVNDFYSQCQPGSPDPSPTSTIVSATTTKATTTGGGGSVTSPPPVATNNPFSGVDLWANNYYRSEVSTLAIPKLSGAMATAAAKVADVPSFQWMDTYDHISFMEDSLADIRKANKAGGNYAGQFVVYDLPDRDCAAAASNGEYSLDKDGKNKYKAYIAKIKGILQNYSDTRIILVIEPDSLANMVTNMNVPKCANAASAYKELTIHALKELNLPNVSMYIDAGHGGWLGWPANLPPAAQLYGQLYKDAGKPSRLRGLVTNVSNYNAWKLTTKPDYTESNPNYDEQKYIHALAPLLEQEGWPGAKFIVDQGRSGKQPTGQKAWGDWCNAPGTGFGLRPSANTGDALVDAFVWVKPGGESDGTSDTTAARYDYHCGIEGAVKPAPEAGTWFQAYFEQLLKNANPSFL</sequence>
<feature type="binding site" evidence="10">
    <location>
        <position position="440"/>
    </location>
    <ligand>
        <name>substrate</name>
    </ligand>
</feature>
<organism evidence="15 16">
    <name type="scientific">Fusarium langsethiae</name>
    <dbReference type="NCBI Taxonomy" id="179993"/>
    <lineage>
        <taxon>Eukaryota</taxon>
        <taxon>Fungi</taxon>
        <taxon>Dikarya</taxon>
        <taxon>Ascomycota</taxon>
        <taxon>Pezizomycotina</taxon>
        <taxon>Sordariomycetes</taxon>
        <taxon>Hypocreomycetidae</taxon>
        <taxon>Hypocreales</taxon>
        <taxon>Nectriaceae</taxon>
        <taxon>Fusarium</taxon>
    </lineage>
</organism>
<keyword evidence="8 13" id="KW-0624">Polysaccharide degradation</keyword>
<keyword evidence="4" id="KW-1015">Disulfide bond</keyword>
<dbReference type="FunFam" id="3.20.20.40:FF:000001">
    <property type="entry name" value="Glucanase"/>
    <property type="match status" value="1"/>
</dbReference>
<feature type="binding site" evidence="10">
    <location>
        <position position="314"/>
    </location>
    <ligand>
        <name>substrate</name>
    </ligand>
</feature>
<evidence type="ECO:0000313" key="16">
    <source>
        <dbReference type="Proteomes" id="UP000037904"/>
    </source>
</evidence>
<dbReference type="SUPFAM" id="SSF57180">
    <property type="entry name" value="Cellulose-binding domain"/>
    <property type="match status" value="1"/>
</dbReference>
<dbReference type="GO" id="GO:0030245">
    <property type="term" value="P:cellulose catabolic process"/>
    <property type="evidence" value="ECO:0007669"/>
    <property type="project" value="UniProtKB-KW"/>
</dbReference>
<dbReference type="InterPro" id="IPR000254">
    <property type="entry name" value="CBD"/>
</dbReference>
<keyword evidence="5" id="KW-0325">Glycoprotein</keyword>
<keyword evidence="1" id="KW-0732">Signal</keyword>
<evidence type="ECO:0000256" key="13">
    <source>
        <dbReference type="RuleBase" id="RU361186"/>
    </source>
</evidence>
<dbReference type="PROSITE" id="PS00562">
    <property type="entry name" value="CBM1_1"/>
    <property type="match status" value="1"/>
</dbReference>
<evidence type="ECO:0000259" key="14">
    <source>
        <dbReference type="PROSITE" id="PS51164"/>
    </source>
</evidence>
<dbReference type="PROSITE" id="PS00656">
    <property type="entry name" value="GLYCOSYL_HYDROL_F6_2"/>
    <property type="match status" value="1"/>
</dbReference>
<evidence type="ECO:0000256" key="2">
    <source>
        <dbReference type="ARBA" id="ARBA00022801"/>
    </source>
</evidence>
<dbReference type="PROSITE" id="PS51164">
    <property type="entry name" value="CBM1_2"/>
    <property type="match status" value="1"/>
</dbReference>
<evidence type="ECO:0000256" key="4">
    <source>
        <dbReference type="ARBA" id="ARBA00023157"/>
    </source>
</evidence>
<evidence type="ECO:0000313" key="15">
    <source>
        <dbReference type="EMBL" id="KPA37439.1"/>
    </source>
</evidence>
<dbReference type="SMART" id="SM00236">
    <property type="entry name" value="fCBD"/>
    <property type="match status" value="1"/>
</dbReference>
<dbReference type="InterPro" id="IPR016288">
    <property type="entry name" value="Beta_cellobiohydrolase"/>
</dbReference>
<dbReference type="PRINTS" id="PR00733">
    <property type="entry name" value="GLHYDRLASE6"/>
</dbReference>
<dbReference type="EMBL" id="JXCE01000415">
    <property type="protein sequence ID" value="KPA37439.1"/>
    <property type="molecule type" value="Genomic_DNA"/>
</dbReference>
<feature type="binding site" evidence="10">
    <location>
        <position position="182"/>
    </location>
    <ligand>
        <name>substrate</name>
    </ligand>
</feature>
<keyword evidence="6 13" id="KW-0119">Carbohydrate metabolism</keyword>
<keyword evidence="2 13" id="KW-0378">Hydrolase</keyword>
<feature type="active site" description="Proton acceptor" evidence="9">
    <location>
        <position position="446"/>
    </location>
</feature>
<dbReference type="Proteomes" id="UP000037904">
    <property type="component" value="Unassembled WGS sequence"/>
</dbReference>
<evidence type="ECO:0000256" key="9">
    <source>
        <dbReference type="PIRSR" id="PIRSR001100-1"/>
    </source>
</evidence>
<dbReference type="PANTHER" id="PTHR34876">
    <property type="match status" value="1"/>
</dbReference>
<dbReference type="PROSITE" id="PS00655">
    <property type="entry name" value="GLYCOSYL_HYDROL_F6_1"/>
    <property type="match status" value="1"/>
</dbReference>
<evidence type="ECO:0000256" key="11">
    <source>
        <dbReference type="PROSITE-ProRule" id="PRU10056"/>
    </source>
</evidence>
<dbReference type="OrthoDB" id="64893at2759"/>
<dbReference type="InterPro" id="IPR036434">
    <property type="entry name" value="Beta_cellobiohydrolase_sf"/>
</dbReference>
<dbReference type="GO" id="GO:0005576">
    <property type="term" value="C:extracellular region"/>
    <property type="evidence" value="ECO:0007669"/>
    <property type="project" value="InterPro"/>
</dbReference>
<feature type="binding site" evidence="10">
    <location>
        <position position="180"/>
    </location>
    <ligand>
        <name>substrate</name>
    </ligand>
</feature>
<dbReference type="Pfam" id="PF00734">
    <property type="entry name" value="CBM_1"/>
    <property type="match status" value="1"/>
</dbReference>
<feature type="binding site" evidence="10">
    <location>
        <position position="350"/>
    </location>
    <ligand>
        <name>substrate</name>
    </ligand>
</feature>
<dbReference type="Pfam" id="PF01341">
    <property type="entry name" value="Glyco_hydro_6"/>
    <property type="match status" value="1"/>
</dbReference>
<comment type="similarity">
    <text evidence="13">Belongs to the glycosyl hydrolase family 6.</text>
</comment>
<feature type="domain" description="CBM1" evidence="14">
    <location>
        <begin position="61"/>
        <end position="97"/>
    </location>
</feature>
<accession>A0A0M9EPV0</accession>
<reference evidence="15 16" key="1">
    <citation type="submission" date="2015-04" db="EMBL/GenBank/DDBJ databases">
        <title>The draft genome sequence of Fusarium langsethiae, a T-2/HT-2 mycotoxin producer.</title>
        <authorList>
            <person name="Lysoe E."/>
            <person name="Divon H.H."/>
            <person name="Terzi V."/>
            <person name="Orru L."/>
            <person name="Lamontanara A."/>
            <person name="Kolseth A.-K."/>
            <person name="Frandsen R.J."/>
            <person name="Nielsen K."/>
            <person name="Thrane U."/>
        </authorList>
    </citation>
    <scope>NUCLEOTIDE SEQUENCE [LARGE SCALE GENOMIC DNA]</scope>
    <source>
        <strain evidence="15 16">Fl201059</strain>
    </source>
</reference>
<feature type="binding site" evidence="10">
    <location>
        <position position="444"/>
    </location>
    <ligand>
        <name>substrate</name>
    </ligand>
</feature>
<dbReference type="AlphaFoldDB" id="A0A0M9EPV0"/>
<feature type="active site" evidence="11">
    <location>
        <position position="220"/>
    </location>
</feature>
<name>A0A0M9EPV0_FUSLA</name>
<keyword evidence="7 13" id="KW-0326">Glycosidase</keyword>
<dbReference type="Gene3D" id="3.20.20.40">
    <property type="entry name" value="1, 4-beta cellobiohydrolase"/>
    <property type="match status" value="1"/>
</dbReference>
<keyword evidence="16" id="KW-1185">Reference proteome</keyword>
<dbReference type="InterPro" id="IPR001524">
    <property type="entry name" value="Glyco_hydro_6_CS"/>
</dbReference>
<dbReference type="PIRSF" id="PIRSF001100">
    <property type="entry name" value="Beta_cellobiohydrolase"/>
    <property type="match status" value="1"/>
</dbReference>
<evidence type="ECO:0000256" key="7">
    <source>
        <dbReference type="ARBA" id="ARBA00023295"/>
    </source>
</evidence>
<dbReference type="EC" id="3.2.1.-" evidence="13"/>
<dbReference type="PANTHER" id="PTHR34876:SF4">
    <property type="entry name" value="1,4-BETA-D-GLUCAN CELLOBIOHYDROLASE C-RELATED"/>
    <property type="match status" value="1"/>
</dbReference>
<dbReference type="InterPro" id="IPR035971">
    <property type="entry name" value="CBD_sf"/>
</dbReference>
<evidence type="ECO:0000256" key="6">
    <source>
        <dbReference type="ARBA" id="ARBA00023277"/>
    </source>
</evidence>
<evidence type="ECO:0000256" key="10">
    <source>
        <dbReference type="PIRSR" id="PIRSR001100-2"/>
    </source>
</evidence>
<evidence type="ECO:0000256" key="12">
    <source>
        <dbReference type="PROSITE-ProRule" id="PRU10057"/>
    </source>
</evidence>
<comment type="caution">
    <text evidence="15">The sequence shown here is derived from an EMBL/GenBank/DDBJ whole genome shotgun (WGS) entry which is preliminary data.</text>
</comment>
<evidence type="ECO:0000256" key="3">
    <source>
        <dbReference type="ARBA" id="ARBA00023001"/>
    </source>
</evidence>
<dbReference type="GO" id="GO:0004553">
    <property type="term" value="F:hydrolase activity, hydrolyzing O-glycosyl compounds"/>
    <property type="evidence" value="ECO:0007669"/>
    <property type="project" value="InterPro"/>
</dbReference>
<gene>
    <name evidence="15" type="ORF">FLAG1_09751</name>
</gene>
<feature type="active site" description="Proton donor" evidence="9 12">
    <location>
        <position position="266"/>
    </location>
</feature>
<evidence type="ECO:0000256" key="8">
    <source>
        <dbReference type="ARBA" id="ARBA00023326"/>
    </source>
</evidence>
<feature type="binding site" evidence="10">
    <location>
        <position position="311"/>
    </location>
    <ligand>
        <name>substrate</name>
    </ligand>
</feature>
<protein>
    <recommendedName>
        <fullName evidence="13">Glucanase</fullName>
        <ecNumber evidence="13">3.2.1.-</ecNumber>
    </recommendedName>
</protein>
<evidence type="ECO:0000256" key="5">
    <source>
        <dbReference type="ARBA" id="ARBA00023180"/>
    </source>
</evidence>
<evidence type="ECO:0000256" key="1">
    <source>
        <dbReference type="ARBA" id="ARBA00022729"/>
    </source>
</evidence>
<keyword evidence="3 13" id="KW-0136">Cellulose degradation</keyword>
<dbReference type="SUPFAM" id="SSF51989">
    <property type="entry name" value="Glycosyl hydrolases family 6, cellulases"/>
    <property type="match status" value="1"/>
</dbReference>
<dbReference type="GO" id="GO:0030248">
    <property type="term" value="F:cellulose binding"/>
    <property type="evidence" value="ECO:0007669"/>
    <property type="project" value="InterPro"/>
</dbReference>
<proteinExistence type="inferred from homology"/>